<name>A0AAD6V537_9AGAR</name>
<protein>
    <submittedName>
        <fullName evidence="2">Uncharacterized protein</fullName>
    </submittedName>
</protein>
<accession>A0AAD6V537</accession>
<proteinExistence type="predicted"/>
<dbReference type="Proteomes" id="UP001219525">
    <property type="component" value="Unassembled WGS sequence"/>
</dbReference>
<evidence type="ECO:0000256" key="1">
    <source>
        <dbReference type="SAM" id="MobiDB-lite"/>
    </source>
</evidence>
<sequence>MSSQYTSSGYKTAATSSNRPVQLIQSPTQRVGYPCDDGRHLIKPSRCRQSPGRPPVLVSHGSDGTRKTGAPRNISIFKNMAVMRLQLFTVIPFDGLFALNYGSNIIDSYASLVVHCDTDTVRPRLPRKSQCRLVPGISAEPPPPRHRRHVRVTRTKKRPVVLKTHVPEKFRVELRAHSTATANGCIPPWNLYGRRLFPKIYSRARYTTASQPLHYRFKAAALPLRALPLHNCSTNVGTRQITAITTI</sequence>
<dbReference type="EMBL" id="JARJCW010000052">
    <property type="protein sequence ID" value="KAJ7203027.1"/>
    <property type="molecule type" value="Genomic_DNA"/>
</dbReference>
<dbReference type="AlphaFoldDB" id="A0AAD6V537"/>
<feature type="region of interest" description="Disordered" evidence="1">
    <location>
        <begin position="45"/>
        <end position="70"/>
    </location>
</feature>
<reference evidence="2" key="1">
    <citation type="submission" date="2023-03" db="EMBL/GenBank/DDBJ databases">
        <title>Massive genome expansion in bonnet fungi (Mycena s.s.) driven by repeated elements and novel gene families across ecological guilds.</title>
        <authorList>
            <consortium name="Lawrence Berkeley National Laboratory"/>
            <person name="Harder C.B."/>
            <person name="Miyauchi S."/>
            <person name="Viragh M."/>
            <person name="Kuo A."/>
            <person name="Thoen E."/>
            <person name="Andreopoulos B."/>
            <person name="Lu D."/>
            <person name="Skrede I."/>
            <person name="Drula E."/>
            <person name="Henrissat B."/>
            <person name="Morin E."/>
            <person name="Kohler A."/>
            <person name="Barry K."/>
            <person name="LaButti K."/>
            <person name="Morin E."/>
            <person name="Salamov A."/>
            <person name="Lipzen A."/>
            <person name="Mereny Z."/>
            <person name="Hegedus B."/>
            <person name="Baldrian P."/>
            <person name="Stursova M."/>
            <person name="Weitz H."/>
            <person name="Taylor A."/>
            <person name="Grigoriev I.V."/>
            <person name="Nagy L.G."/>
            <person name="Martin F."/>
            <person name="Kauserud H."/>
        </authorList>
    </citation>
    <scope>NUCLEOTIDE SEQUENCE</scope>
    <source>
        <strain evidence="2">9144</strain>
    </source>
</reference>
<keyword evidence="3" id="KW-1185">Reference proteome</keyword>
<evidence type="ECO:0000313" key="3">
    <source>
        <dbReference type="Proteomes" id="UP001219525"/>
    </source>
</evidence>
<organism evidence="2 3">
    <name type="scientific">Mycena pura</name>
    <dbReference type="NCBI Taxonomy" id="153505"/>
    <lineage>
        <taxon>Eukaryota</taxon>
        <taxon>Fungi</taxon>
        <taxon>Dikarya</taxon>
        <taxon>Basidiomycota</taxon>
        <taxon>Agaricomycotina</taxon>
        <taxon>Agaricomycetes</taxon>
        <taxon>Agaricomycetidae</taxon>
        <taxon>Agaricales</taxon>
        <taxon>Marasmiineae</taxon>
        <taxon>Mycenaceae</taxon>
        <taxon>Mycena</taxon>
    </lineage>
</organism>
<gene>
    <name evidence="2" type="ORF">GGX14DRAFT_398996</name>
</gene>
<feature type="region of interest" description="Disordered" evidence="1">
    <location>
        <begin position="1"/>
        <end position="21"/>
    </location>
</feature>
<evidence type="ECO:0000313" key="2">
    <source>
        <dbReference type="EMBL" id="KAJ7203027.1"/>
    </source>
</evidence>
<comment type="caution">
    <text evidence="2">The sequence shown here is derived from an EMBL/GenBank/DDBJ whole genome shotgun (WGS) entry which is preliminary data.</text>
</comment>